<proteinExistence type="predicted"/>
<sequence length="196" mass="22295">MDNDSPINSDPHYDSDPSVRFYSVKDFVDYPSGYLETGPVSVPEPFAFTEIYFRTVILLKNKVIYGNVFHQSGLSLPVNPKPWELTTNSDVGFVAQGLLKLTLTKQGQIPAQEVGFVVSYKEKDSDKIKEVPTILDKRLLINWRKGIKGYFLHSAGDTGYGHTYNIDFNFKELYFRSYLILQDGNIVYGNVVHVKK</sequence>
<evidence type="ECO:0000313" key="1">
    <source>
        <dbReference type="EMBL" id="TLU92324.1"/>
    </source>
</evidence>
<keyword evidence="2" id="KW-1185">Reference proteome</keyword>
<gene>
    <name evidence="1" type="ORF">FEM55_16490</name>
</gene>
<name>A0A5R9KC19_9BACT</name>
<protein>
    <submittedName>
        <fullName evidence="1">Uncharacterized protein</fullName>
    </submittedName>
</protein>
<dbReference type="AlphaFoldDB" id="A0A5R9KC19"/>
<dbReference type="EMBL" id="VCEI01000025">
    <property type="protein sequence ID" value="TLU92324.1"/>
    <property type="molecule type" value="Genomic_DNA"/>
</dbReference>
<accession>A0A5R9KC19</accession>
<dbReference type="RefSeq" id="WP_138282433.1">
    <property type="nucleotide sequence ID" value="NZ_BMGE01000003.1"/>
</dbReference>
<dbReference type="OrthoDB" id="958269at2"/>
<evidence type="ECO:0000313" key="2">
    <source>
        <dbReference type="Proteomes" id="UP000309788"/>
    </source>
</evidence>
<comment type="caution">
    <text evidence="1">The sequence shown here is derived from an EMBL/GenBank/DDBJ whole genome shotgun (WGS) entry which is preliminary data.</text>
</comment>
<reference evidence="1 2" key="1">
    <citation type="submission" date="2019-05" db="EMBL/GenBank/DDBJ databases">
        <authorList>
            <person name="Qu J.-H."/>
        </authorList>
    </citation>
    <scope>NUCLEOTIDE SEQUENCE [LARGE SCALE GENOMIC DNA]</scope>
    <source>
        <strain evidence="1 2">Z12</strain>
    </source>
</reference>
<dbReference type="Proteomes" id="UP000309788">
    <property type="component" value="Unassembled WGS sequence"/>
</dbReference>
<organism evidence="1 2">
    <name type="scientific">Dyadobacter sediminis</name>
    <dbReference type="NCBI Taxonomy" id="1493691"/>
    <lineage>
        <taxon>Bacteria</taxon>
        <taxon>Pseudomonadati</taxon>
        <taxon>Bacteroidota</taxon>
        <taxon>Cytophagia</taxon>
        <taxon>Cytophagales</taxon>
        <taxon>Spirosomataceae</taxon>
        <taxon>Dyadobacter</taxon>
    </lineage>
</organism>